<dbReference type="EC" id="2.7.8.7" evidence="1"/>
<keyword evidence="6" id="KW-1185">Reference proteome</keyword>
<dbReference type="InterPro" id="IPR050559">
    <property type="entry name" value="P-Pant_transferase_sf"/>
</dbReference>
<dbReference type="GO" id="GO:0000287">
    <property type="term" value="F:magnesium ion binding"/>
    <property type="evidence" value="ECO:0007669"/>
    <property type="project" value="InterPro"/>
</dbReference>
<comment type="caution">
    <text evidence="5">The sequence shown here is derived from an EMBL/GenBank/DDBJ whole genome shotgun (WGS) entry which is preliminary data.</text>
</comment>
<keyword evidence="2" id="KW-0808">Transferase</keyword>
<protein>
    <recommendedName>
        <fullName evidence="1">holo-[acyl-carrier-protein] synthase</fullName>
        <ecNumber evidence="1">2.7.8.7</ecNumber>
    </recommendedName>
</protein>
<dbReference type="EMBL" id="CAMAPF010000099">
    <property type="protein sequence ID" value="CAH9098423.1"/>
    <property type="molecule type" value="Genomic_DNA"/>
</dbReference>
<gene>
    <name evidence="5" type="ORF">CEPIT_LOCUS14424</name>
</gene>
<dbReference type="AlphaFoldDB" id="A0AAV0DI45"/>
<organism evidence="5 6">
    <name type="scientific">Cuscuta epithymum</name>
    <dbReference type="NCBI Taxonomy" id="186058"/>
    <lineage>
        <taxon>Eukaryota</taxon>
        <taxon>Viridiplantae</taxon>
        <taxon>Streptophyta</taxon>
        <taxon>Embryophyta</taxon>
        <taxon>Tracheophyta</taxon>
        <taxon>Spermatophyta</taxon>
        <taxon>Magnoliopsida</taxon>
        <taxon>eudicotyledons</taxon>
        <taxon>Gunneridae</taxon>
        <taxon>Pentapetalae</taxon>
        <taxon>asterids</taxon>
        <taxon>lamiids</taxon>
        <taxon>Solanales</taxon>
        <taxon>Convolvulaceae</taxon>
        <taxon>Cuscuteae</taxon>
        <taxon>Cuscuta</taxon>
        <taxon>Cuscuta subgen. Cuscuta</taxon>
    </lineage>
</organism>
<dbReference type="Pfam" id="PF01648">
    <property type="entry name" value="ACPS"/>
    <property type="match status" value="1"/>
</dbReference>
<evidence type="ECO:0000259" key="4">
    <source>
        <dbReference type="Pfam" id="PF22624"/>
    </source>
</evidence>
<dbReference type="SUPFAM" id="SSF56214">
    <property type="entry name" value="4'-phosphopantetheinyl transferase"/>
    <property type="match status" value="2"/>
</dbReference>
<dbReference type="Gene3D" id="3.90.470.20">
    <property type="entry name" value="4'-phosphopantetheinyl transferase domain"/>
    <property type="match status" value="2"/>
</dbReference>
<feature type="domain" description="4'-phosphopantetheinyl transferase N-terminal" evidence="4">
    <location>
        <begin position="57"/>
        <end position="146"/>
    </location>
</feature>
<dbReference type="InterPro" id="IPR055066">
    <property type="entry name" value="AASDHPPT_N"/>
</dbReference>
<dbReference type="PANTHER" id="PTHR12215:SF15">
    <property type="entry name" value="4'-PHOSPHOPANTETHEINYL TRANSFERASE SUPERFAMILY-RELATED"/>
    <property type="match status" value="1"/>
</dbReference>
<reference evidence="5" key="1">
    <citation type="submission" date="2022-07" db="EMBL/GenBank/DDBJ databases">
        <authorList>
            <person name="Macas J."/>
            <person name="Novak P."/>
            <person name="Neumann P."/>
        </authorList>
    </citation>
    <scope>NUCLEOTIDE SEQUENCE</scope>
</reference>
<accession>A0AAV0DI45</accession>
<dbReference type="Pfam" id="PF22624">
    <property type="entry name" value="AASDHPPT_N"/>
    <property type="match status" value="1"/>
</dbReference>
<dbReference type="GO" id="GO:0005829">
    <property type="term" value="C:cytosol"/>
    <property type="evidence" value="ECO:0007669"/>
    <property type="project" value="TreeGrafter"/>
</dbReference>
<dbReference type="FunFam" id="3.90.470.20:FF:000010">
    <property type="entry name" value="L-aminoadipate-semialdehyde dehydrogenase-phosphopantetheinyl transferase"/>
    <property type="match status" value="1"/>
</dbReference>
<dbReference type="GO" id="GO:0008897">
    <property type="term" value="F:holo-[acyl-carrier-protein] synthase activity"/>
    <property type="evidence" value="ECO:0007669"/>
    <property type="project" value="UniProtKB-EC"/>
</dbReference>
<sequence length="326" mass="37086">MPLNLPPGFSPEMRMQSSFCRKLFTSSPHLTPIQLPSPNETHLWYVKPNEVKSEALLEKYMEILSPTEKENVLRMAGDEHKKTALLSRTLVRTTIARYQISSHVDPRSLKFRKNNYGKPEVEWQHSDHWQSPPLHFNMSHTNSLVACGVTGGSPIGIDVEEKQRAVKNNILSLARRYLSGPEFEFLSSINDSEAQHQEFIKLWTMKEAYVKALGVGFSGSPFKTFTLRFRPSSERSSLVNLNSDYKALETAVDQQDHPQKIMSCWQFALIELDGSHYAAICTKKGEVSQSMKVWKTIPFQGDVCVSGTDAVIKVNDLIETFSYWKN</sequence>
<evidence type="ECO:0000259" key="3">
    <source>
        <dbReference type="Pfam" id="PF01648"/>
    </source>
</evidence>
<evidence type="ECO:0000256" key="1">
    <source>
        <dbReference type="ARBA" id="ARBA00013172"/>
    </source>
</evidence>
<dbReference type="InterPro" id="IPR037143">
    <property type="entry name" value="4-PPantetheinyl_Trfase_dom_sf"/>
</dbReference>
<proteinExistence type="predicted"/>
<dbReference type="InterPro" id="IPR008278">
    <property type="entry name" value="4-PPantetheinyl_Trfase_dom"/>
</dbReference>
<feature type="domain" description="4'-phosphopantetheinyl transferase" evidence="3">
    <location>
        <begin position="154"/>
        <end position="241"/>
    </location>
</feature>
<dbReference type="PANTHER" id="PTHR12215">
    <property type="entry name" value="PHOSPHOPANTETHEINE TRANSFERASE"/>
    <property type="match status" value="1"/>
</dbReference>
<evidence type="ECO:0000313" key="5">
    <source>
        <dbReference type="EMBL" id="CAH9098423.1"/>
    </source>
</evidence>
<evidence type="ECO:0000256" key="2">
    <source>
        <dbReference type="ARBA" id="ARBA00022679"/>
    </source>
</evidence>
<evidence type="ECO:0000313" key="6">
    <source>
        <dbReference type="Proteomes" id="UP001152523"/>
    </source>
</evidence>
<name>A0AAV0DI45_9ASTE</name>
<dbReference type="GO" id="GO:0019878">
    <property type="term" value="P:lysine biosynthetic process via aminoadipic acid"/>
    <property type="evidence" value="ECO:0007669"/>
    <property type="project" value="TreeGrafter"/>
</dbReference>
<dbReference type="Proteomes" id="UP001152523">
    <property type="component" value="Unassembled WGS sequence"/>
</dbReference>